<comment type="caution">
    <text evidence="5">The sequence shown here is derived from an EMBL/GenBank/DDBJ whole genome shotgun (WGS) entry which is preliminary data.</text>
</comment>
<dbReference type="Pfam" id="PF07714">
    <property type="entry name" value="PK_Tyr_Ser-Thr"/>
    <property type="match status" value="2"/>
</dbReference>
<dbReference type="InterPro" id="IPR011009">
    <property type="entry name" value="Kinase-like_dom_sf"/>
</dbReference>
<dbReference type="InterPro" id="IPR050889">
    <property type="entry name" value="Dendritic_Spine_Reg/Scaffold"/>
</dbReference>
<feature type="domain" description="Protein kinase" evidence="4">
    <location>
        <begin position="909"/>
        <end position="1157"/>
    </location>
</feature>
<dbReference type="GO" id="GO:0004672">
    <property type="term" value="F:protein kinase activity"/>
    <property type="evidence" value="ECO:0007669"/>
    <property type="project" value="InterPro"/>
</dbReference>
<feature type="repeat" description="ANK" evidence="3">
    <location>
        <begin position="237"/>
        <end position="269"/>
    </location>
</feature>
<dbReference type="EMBL" id="JASMQC010000006">
    <property type="protein sequence ID" value="KAK1944044.1"/>
    <property type="molecule type" value="Genomic_DNA"/>
</dbReference>
<proteinExistence type="predicted"/>
<dbReference type="InterPro" id="IPR008271">
    <property type="entry name" value="Ser/Thr_kinase_AS"/>
</dbReference>
<evidence type="ECO:0000313" key="5">
    <source>
        <dbReference type="EMBL" id="KAK1944044.1"/>
    </source>
</evidence>
<dbReference type="Pfam" id="PF13637">
    <property type="entry name" value="Ank_4"/>
    <property type="match status" value="1"/>
</dbReference>
<reference evidence="5" key="1">
    <citation type="submission" date="2023-08" db="EMBL/GenBank/DDBJ databases">
        <title>Reference Genome Resource for the Citrus Pathogen Phytophthora citrophthora.</title>
        <authorList>
            <person name="Moller H."/>
            <person name="Coetzee B."/>
            <person name="Rose L.J."/>
            <person name="Van Niekerk J.M."/>
        </authorList>
    </citation>
    <scope>NUCLEOTIDE SEQUENCE</scope>
    <source>
        <strain evidence="5">STE-U-9442</strain>
    </source>
</reference>
<dbReference type="PRINTS" id="PR01415">
    <property type="entry name" value="ANKYRIN"/>
</dbReference>
<dbReference type="PROSITE" id="PS50297">
    <property type="entry name" value="ANK_REP_REGION"/>
    <property type="match status" value="9"/>
</dbReference>
<dbReference type="AlphaFoldDB" id="A0AAD9GSZ5"/>
<feature type="repeat" description="ANK" evidence="3">
    <location>
        <begin position="438"/>
        <end position="470"/>
    </location>
</feature>
<dbReference type="PANTHER" id="PTHR24166:SF48">
    <property type="entry name" value="PROTEIN VAPYRIN"/>
    <property type="match status" value="1"/>
</dbReference>
<dbReference type="Pfam" id="PF00023">
    <property type="entry name" value="Ank"/>
    <property type="match status" value="1"/>
</dbReference>
<feature type="domain" description="Protein kinase" evidence="4">
    <location>
        <begin position="538"/>
        <end position="821"/>
    </location>
</feature>
<sequence length="1158" mass="128601">MTTLALMEENVKKLAPLFVLVCRLLLRIAQTFIKALQGYLSIGTLPAHIIKLEKLLNETGWDQERAGEELYEASCNGDLNVVEWLCAKAPKHLANGFVNGKGGHCRLLPLSAAAFHGHLDIMEFLVSNGARINEKGDEGRTALHEAATGGHLIVVQWLVANDSKVNVKDTNGWTPLHRAASCGHFPVVQWLVCQGSSLNEKNNIGQTPLYAAASTGKLAVVQWLAANGARINERNITGQTAMNAAASMGHLDVVQWLVKEGAPVNGKDNEKRTALFAAASMGHLPVVQRLVDNGASLFNKDVSDRTVLHVAASTLEGNLSVIDFLTTEGLEPFDRDKLGNTAMHYAVTGHRYEIVYLFLRDFQNRMPPKADLLHTLFAAARADEVGIIQLLKDKYQADICHVNTQGRTMLHQAAVGGAINVVKLLLDVGVEIDQTDHFGSTPMIEACRNGQIGVVRRFLDAGASVSTANLAGRTVLHYAAGYPELTTMLLNYGVHIDSCDKRGWTPLHCAAAAGHLETVKILLENGAKGTCSTLCSKTAMVLAIERGYSDVVKYFVECTTTEDNLPVSSKESAETLAGCEEYILNPTDVHFDSSWGVNISGTWLDSPIEVKVKKHSYSKNVVEELSRWSKLNHPHVVKLYGICYSESISNPFFVYERPTHGSLLEYIADPRNAISRLEIWRKLYEAALGLQYLHDRDLVHGDIRCGSIVITEDGVAKLRNLGSDHCYRPAWTAPEVLSGFPRSFESDIYAFGITIIQAILCVWDPWDLDGVGLEDTILSGFLPDKPVDMTPAQWQLVERMCSYNPRSRLSAADVARELELLSHDHSNSLTGYNPCEMLKKLEDLPGFLEGIDDEGEREEVLTYLRFELSKYLTYYATSAMSTIPRVKNAIVALGVTKNDWFIPAYEVEFDQFDEFSRGAFGKVYHGKWKRSDVVVKKVELKDEGDQAAFLNEVKIWFKLFHPHVVHLFGACHIGQPFFVCEYAGRGQLDAYLRRHPEYLYERLYEAALGLRYLRVKQVVHGDLKCNNILIGSDGRAKLTDFGLSTTVSKEPEEDPKDNGNLGAIRWKAPEVLRGEKATFASDIYSFGMCILEAASGTYPWGVTLDPVVKYYVLKLKKLPQRPSNCTEATYNLVERMCRYEPSARTNIDQVIAELSALR</sequence>
<dbReference type="PROSITE" id="PS50011">
    <property type="entry name" value="PROTEIN_KINASE_DOM"/>
    <property type="match status" value="2"/>
</dbReference>
<dbReference type="InterPro" id="IPR036770">
    <property type="entry name" value="Ankyrin_rpt-contain_sf"/>
</dbReference>
<dbReference type="Proteomes" id="UP001259832">
    <property type="component" value="Unassembled WGS sequence"/>
</dbReference>
<gene>
    <name evidence="5" type="ORF">P3T76_003956</name>
</gene>
<evidence type="ECO:0000256" key="2">
    <source>
        <dbReference type="ARBA" id="ARBA00023043"/>
    </source>
</evidence>
<dbReference type="SMART" id="SM00248">
    <property type="entry name" value="ANK"/>
    <property type="match status" value="13"/>
</dbReference>
<feature type="repeat" description="ANK" evidence="3">
    <location>
        <begin position="138"/>
        <end position="170"/>
    </location>
</feature>
<feature type="repeat" description="ANK" evidence="3">
    <location>
        <begin position="109"/>
        <end position="137"/>
    </location>
</feature>
<dbReference type="PANTHER" id="PTHR24166">
    <property type="entry name" value="ROLLING PEBBLES, ISOFORM B"/>
    <property type="match status" value="1"/>
</dbReference>
<dbReference type="InterPro" id="IPR000719">
    <property type="entry name" value="Prot_kinase_dom"/>
</dbReference>
<feature type="repeat" description="ANK" evidence="3">
    <location>
        <begin position="405"/>
        <end position="437"/>
    </location>
</feature>
<dbReference type="Gene3D" id="1.10.510.10">
    <property type="entry name" value="Transferase(Phosphotransferase) domain 1"/>
    <property type="match status" value="2"/>
</dbReference>
<evidence type="ECO:0000259" key="4">
    <source>
        <dbReference type="PROSITE" id="PS50011"/>
    </source>
</evidence>
<dbReference type="SUPFAM" id="SSF48403">
    <property type="entry name" value="Ankyrin repeat"/>
    <property type="match status" value="2"/>
</dbReference>
<dbReference type="InterPro" id="IPR002110">
    <property type="entry name" value="Ankyrin_rpt"/>
</dbReference>
<name>A0AAD9GSZ5_9STRA</name>
<keyword evidence="2 3" id="KW-0040">ANK repeat</keyword>
<dbReference type="PROSITE" id="PS00108">
    <property type="entry name" value="PROTEIN_KINASE_ST"/>
    <property type="match status" value="1"/>
</dbReference>
<dbReference type="Pfam" id="PF12796">
    <property type="entry name" value="Ank_2"/>
    <property type="match status" value="4"/>
</dbReference>
<dbReference type="CDD" id="cd00180">
    <property type="entry name" value="PKc"/>
    <property type="match status" value="1"/>
</dbReference>
<dbReference type="GO" id="GO:0005524">
    <property type="term" value="F:ATP binding"/>
    <property type="evidence" value="ECO:0007669"/>
    <property type="project" value="InterPro"/>
</dbReference>
<feature type="repeat" description="ANK" evidence="3">
    <location>
        <begin position="270"/>
        <end position="302"/>
    </location>
</feature>
<accession>A0AAD9GSZ5</accession>
<dbReference type="SMART" id="SM00220">
    <property type="entry name" value="S_TKc"/>
    <property type="match status" value="2"/>
</dbReference>
<feature type="repeat" description="ANK" evidence="3">
    <location>
        <begin position="502"/>
        <end position="527"/>
    </location>
</feature>
<keyword evidence="6" id="KW-1185">Reference proteome</keyword>
<feature type="repeat" description="ANK" evidence="3">
    <location>
        <begin position="171"/>
        <end position="203"/>
    </location>
</feature>
<organism evidence="5 6">
    <name type="scientific">Phytophthora citrophthora</name>
    <dbReference type="NCBI Taxonomy" id="4793"/>
    <lineage>
        <taxon>Eukaryota</taxon>
        <taxon>Sar</taxon>
        <taxon>Stramenopiles</taxon>
        <taxon>Oomycota</taxon>
        <taxon>Peronosporomycetes</taxon>
        <taxon>Peronosporales</taxon>
        <taxon>Peronosporaceae</taxon>
        <taxon>Phytophthora</taxon>
    </lineage>
</organism>
<dbReference type="PROSITE" id="PS50088">
    <property type="entry name" value="ANK_REPEAT"/>
    <property type="match status" value="9"/>
</dbReference>
<evidence type="ECO:0000313" key="6">
    <source>
        <dbReference type="Proteomes" id="UP001259832"/>
    </source>
</evidence>
<keyword evidence="1" id="KW-0677">Repeat</keyword>
<protein>
    <submittedName>
        <fullName evidence="5">Ankyrin repeat domain-containing protein 50</fullName>
    </submittedName>
</protein>
<evidence type="ECO:0000256" key="3">
    <source>
        <dbReference type="PROSITE-ProRule" id="PRU00023"/>
    </source>
</evidence>
<dbReference type="SUPFAM" id="SSF56112">
    <property type="entry name" value="Protein kinase-like (PK-like)"/>
    <property type="match status" value="2"/>
</dbReference>
<dbReference type="InterPro" id="IPR001245">
    <property type="entry name" value="Ser-Thr/Tyr_kinase_cat_dom"/>
</dbReference>
<evidence type="ECO:0000256" key="1">
    <source>
        <dbReference type="ARBA" id="ARBA00022737"/>
    </source>
</evidence>
<dbReference type="Gene3D" id="1.25.40.20">
    <property type="entry name" value="Ankyrin repeat-containing domain"/>
    <property type="match status" value="4"/>
</dbReference>
<dbReference type="Gene3D" id="3.30.200.20">
    <property type="entry name" value="Phosphorylase Kinase, domain 1"/>
    <property type="match status" value="2"/>
</dbReference>
<feature type="repeat" description="ANK" evidence="3">
    <location>
        <begin position="204"/>
        <end position="236"/>
    </location>
</feature>